<dbReference type="Proteomes" id="UP000594015">
    <property type="component" value="Chromosome"/>
</dbReference>
<evidence type="ECO:0000313" key="1">
    <source>
        <dbReference type="EMBL" id="QOZ66408.1"/>
    </source>
</evidence>
<accession>A0AAE7NN32</accession>
<evidence type="ECO:0000313" key="2">
    <source>
        <dbReference type="Proteomes" id="UP000594015"/>
    </source>
</evidence>
<dbReference type="KEGG" id="barh:WN72_08325"/>
<dbReference type="EMBL" id="CP030050">
    <property type="protein sequence ID" value="QOZ66408.1"/>
    <property type="molecule type" value="Genomic_DNA"/>
</dbReference>
<proteinExistence type="predicted"/>
<gene>
    <name evidence="1" type="ORF">WN72_08325</name>
</gene>
<sequence length="79" mass="8683">MSNRNPTQARAGHRARFSVSSPVRTGFLKHTVTLSDRVDGYYDGMKFTAITGSRALRAAWAHAGRIVGREADHGFDYSA</sequence>
<dbReference type="RefSeq" id="WP_092218694.1">
    <property type="nucleotide sequence ID" value="NZ_CP030050.1"/>
</dbReference>
<name>A0AAE7NN32_9BRAD</name>
<organism evidence="1 2">
    <name type="scientific">Bradyrhizobium arachidis</name>
    <dbReference type="NCBI Taxonomy" id="858423"/>
    <lineage>
        <taxon>Bacteria</taxon>
        <taxon>Pseudomonadati</taxon>
        <taxon>Pseudomonadota</taxon>
        <taxon>Alphaproteobacteria</taxon>
        <taxon>Hyphomicrobiales</taxon>
        <taxon>Nitrobacteraceae</taxon>
        <taxon>Bradyrhizobium</taxon>
    </lineage>
</organism>
<reference evidence="1 2" key="1">
    <citation type="submission" date="2018-06" db="EMBL/GenBank/DDBJ databases">
        <title>Comparative genomics of Bradyrhizobium nodulating Arachidis hypogaea.</title>
        <authorList>
            <person name="Li Y."/>
        </authorList>
    </citation>
    <scope>NUCLEOTIDE SEQUENCE [LARGE SCALE GENOMIC DNA]</scope>
    <source>
        <strain evidence="1 2">CCBAU 051107</strain>
    </source>
</reference>
<protein>
    <submittedName>
        <fullName evidence="1">Uncharacterized protein</fullName>
    </submittedName>
</protein>
<dbReference type="AlphaFoldDB" id="A0AAE7NN32"/>